<dbReference type="InterPro" id="IPR011009">
    <property type="entry name" value="Kinase-like_dom_sf"/>
</dbReference>
<proteinExistence type="predicted"/>
<dbReference type="InterPro" id="IPR002575">
    <property type="entry name" value="Aminoglycoside_PTrfase"/>
</dbReference>
<dbReference type="GO" id="GO:0016301">
    <property type="term" value="F:kinase activity"/>
    <property type="evidence" value="ECO:0007669"/>
    <property type="project" value="UniProtKB-KW"/>
</dbReference>
<dbReference type="AlphaFoldDB" id="A0A1Y0I5R9"/>
<gene>
    <name evidence="2" type="ORF">OLMES_1686</name>
</gene>
<name>A0A1Y0I5R9_9GAMM</name>
<dbReference type="OrthoDB" id="179763at2"/>
<keyword evidence="2" id="KW-0808">Transferase</keyword>
<dbReference type="SUPFAM" id="SSF56112">
    <property type="entry name" value="Protein kinase-like (PK-like)"/>
    <property type="match status" value="1"/>
</dbReference>
<protein>
    <submittedName>
        <fullName evidence="2">LPS biosynthesis choline kinase</fullName>
    </submittedName>
</protein>
<dbReference type="Proteomes" id="UP000196027">
    <property type="component" value="Chromosome"/>
</dbReference>
<evidence type="ECO:0000259" key="1">
    <source>
        <dbReference type="Pfam" id="PF01636"/>
    </source>
</evidence>
<dbReference type="Pfam" id="PF01636">
    <property type="entry name" value="APH"/>
    <property type="match status" value="1"/>
</dbReference>
<evidence type="ECO:0000313" key="3">
    <source>
        <dbReference type="Proteomes" id="UP000196027"/>
    </source>
</evidence>
<keyword evidence="2" id="KW-0418">Kinase</keyword>
<dbReference type="KEGG" id="ome:OLMES_1686"/>
<sequence>MPGKDIRTEEGVKAIFARVNAFLGHGVEWGPLKHEDSAGISNLLFRGGYEQERLVLRINVSEKRSFGVSRHLEAVVLAMIEGYDWAPKIVHNAWREGWCLMKDYEGMGSTPTLGDDYFNIQHQILCAVNDWQSIPHLPEADYDYDALFRRYRRAVARFPIGHTRSFCLDLLTQIESGLTELPEVPVCLTHHDLHPGNVCWSHGQPIILDWEYGGFGNPWFDAQALHSQFGVSPAVIQNLTAFESLSNKDFISGLAEVQWIAEALGEIWLLVKSEGVAIDVESDPEL</sequence>
<evidence type="ECO:0000313" key="2">
    <source>
        <dbReference type="EMBL" id="ARU55761.1"/>
    </source>
</evidence>
<dbReference type="EMBL" id="CP021425">
    <property type="protein sequence ID" value="ARU55761.1"/>
    <property type="molecule type" value="Genomic_DNA"/>
</dbReference>
<dbReference type="Gene3D" id="3.90.1200.10">
    <property type="match status" value="1"/>
</dbReference>
<dbReference type="RefSeq" id="WP_087460830.1">
    <property type="nucleotide sequence ID" value="NZ_CP021425.1"/>
</dbReference>
<keyword evidence="3" id="KW-1185">Reference proteome</keyword>
<organism evidence="2 3">
    <name type="scientific">Oleiphilus messinensis</name>
    <dbReference type="NCBI Taxonomy" id="141451"/>
    <lineage>
        <taxon>Bacteria</taxon>
        <taxon>Pseudomonadati</taxon>
        <taxon>Pseudomonadota</taxon>
        <taxon>Gammaproteobacteria</taxon>
        <taxon>Oceanospirillales</taxon>
        <taxon>Oleiphilaceae</taxon>
        <taxon>Oleiphilus</taxon>
    </lineage>
</organism>
<feature type="domain" description="Aminoglycoside phosphotransferase" evidence="1">
    <location>
        <begin position="37"/>
        <end position="226"/>
    </location>
</feature>
<reference evidence="2 3" key="1">
    <citation type="submission" date="2017-05" db="EMBL/GenBank/DDBJ databases">
        <title>Genomic insights into alkan degradation activity of Oleiphilus messinensis.</title>
        <authorList>
            <person name="Kozyavkin S.A."/>
            <person name="Slesarev A.I."/>
            <person name="Golyshin P.N."/>
            <person name="Korzhenkov A."/>
            <person name="Golyshina O.N."/>
            <person name="Toshchakov S.V."/>
        </authorList>
    </citation>
    <scope>NUCLEOTIDE SEQUENCE [LARGE SCALE GENOMIC DNA]</scope>
    <source>
        <strain evidence="2 3">ME102</strain>
    </source>
</reference>
<accession>A0A1Y0I5R9</accession>